<evidence type="ECO:0000259" key="17">
    <source>
        <dbReference type="PROSITE" id="PS50885"/>
    </source>
</evidence>
<dbReference type="FunFam" id="1.10.287.130:FF:000001">
    <property type="entry name" value="Two-component sensor histidine kinase"/>
    <property type="match status" value="1"/>
</dbReference>
<dbReference type="GO" id="GO:0005886">
    <property type="term" value="C:plasma membrane"/>
    <property type="evidence" value="ECO:0007669"/>
    <property type="project" value="UniProtKB-SubCell"/>
</dbReference>
<dbReference type="SMART" id="SM00304">
    <property type="entry name" value="HAMP"/>
    <property type="match status" value="1"/>
</dbReference>
<evidence type="ECO:0000256" key="4">
    <source>
        <dbReference type="ARBA" id="ARBA00022475"/>
    </source>
</evidence>
<dbReference type="InterPro" id="IPR003660">
    <property type="entry name" value="HAMP_dom"/>
</dbReference>
<keyword evidence="7 15" id="KW-0812">Transmembrane</keyword>
<keyword evidence="6" id="KW-0808">Transferase</keyword>
<dbReference type="Pfam" id="PF02518">
    <property type="entry name" value="HATPase_c"/>
    <property type="match status" value="1"/>
</dbReference>
<dbReference type="PRINTS" id="PR00344">
    <property type="entry name" value="BCTRLSENSOR"/>
</dbReference>
<dbReference type="PROSITE" id="PS50109">
    <property type="entry name" value="HIS_KIN"/>
    <property type="match status" value="1"/>
</dbReference>
<feature type="domain" description="HAMP" evidence="17">
    <location>
        <begin position="215"/>
        <end position="267"/>
    </location>
</feature>
<dbReference type="CDD" id="cd06225">
    <property type="entry name" value="HAMP"/>
    <property type="match status" value="1"/>
</dbReference>
<dbReference type="EMBL" id="JAPYYP010000020">
    <property type="protein sequence ID" value="MDA5109671.1"/>
    <property type="molecule type" value="Genomic_DNA"/>
</dbReference>
<comment type="subcellular location">
    <subcellularLocation>
        <location evidence="2">Cell membrane</location>
        <topology evidence="2">Multi-pass membrane protein</topology>
    </subcellularLocation>
</comment>
<dbReference type="EC" id="2.7.13.3" evidence="3"/>
<dbReference type="SUPFAM" id="SSF55874">
    <property type="entry name" value="ATPase domain of HSP90 chaperone/DNA topoisomerase II/histidine kinase"/>
    <property type="match status" value="1"/>
</dbReference>
<evidence type="ECO:0000256" key="6">
    <source>
        <dbReference type="ARBA" id="ARBA00022679"/>
    </source>
</evidence>
<feature type="coiled-coil region" evidence="14">
    <location>
        <begin position="252"/>
        <end position="279"/>
    </location>
</feature>
<evidence type="ECO:0000256" key="2">
    <source>
        <dbReference type="ARBA" id="ARBA00004651"/>
    </source>
</evidence>
<dbReference type="PANTHER" id="PTHR45528">
    <property type="entry name" value="SENSOR HISTIDINE KINASE CPXA"/>
    <property type="match status" value="1"/>
</dbReference>
<evidence type="ECO:0000256" key="11">
    <source>
        <dbReference type="ARBA" id="ARBA00022989"/>
    </source>
</evidence>
<keyword evidence="5" id="KW-0597">Phosphoprotein</keyword>
<dbReference type="InterPro" id="IPR003661">
    <property type="entry name" value="HisK_dim/P_dom"/>
</dbReference>
<dbReference type="PROSITE" id="PS50885">
    <property type="entry name" value="HAMP"/>
    <property type="match status" value="1"/>
</dbReference>
<dbReference type="InterPro" id="IPR003594">
    <property type="entry name" value="HATPase_dom"/>
</dbReference>
<sequence length="499" mass="57481">MRALYKWLSPFSVTRRLYRWTMTVVRRAVEHFRRSLRLQLITTFVFCLLAALLAASLAHEMTEKLYLRPYVDYSQSMERMDWDTRRLASIIREQKVTDKAALQQMMNNFEQDVGLRMLLVNLDGKVVLKSAKATESQVDLYSVISRAMELRLDRDRYRPQEFVAFYPVELAGQKGYLIARGMPEASILYESTGVNMIALPVFLIVLFYLFYRFTKRKTGYIEELADSLLVISQGKLDHRVEVRGEDELGSLARNINRMAEELQANIERERQAEKTKNELITNVSHDLRTPLTSVLGYLRLLKDHPAGGPDQQEYTRIAYEKAEHLKRLVEDLFEYTTLSGQGVQLYRQTISMNELVEQLVEEYVPLAEEQQLSFCKALPDERLYVSVDPEKFVRVLENLFSNAIKYGKKPGSIDVTLAREAGGIRLSVANRADEMAPEALNRLFERFYRVEQSRSRKTGGSGLGLAIVKSIVELHGGRIQADYRDGVLSFHIWLPAPRS</sequence>
<dbReference type="Gene3D" id="3.30.565.10">
    <property type="entry name" value="Histidine kinase-like ATPase, C-terminal domain"/>
    <property type="match status" value="1"/>
</dbReference>
<evidence type="ECO:0000256" key="7">
    <source>
        <dbReference type="ARBA" id="ARBA00022692"/>
    </source>
</evidence>
<keyword evidence="19" id="KW-1185">Reference proteome</keyword>
<dbReference type="InterPro" id="IPR036097">
    <property type="entry name" value="HisK_dim/P_sf"/>
</dbReference>
<keyword evidence="10" id="KW-0067">ATP-binding</keyword>
<keyword evidence="12" id="KW-0902">Two-component regulatory system</keyword>
<dbReference type="PANTHER" id="PTHR45528:SF8">
    <property type="entry name" value="HISTIDINE KINASE"/>
    <property type="match status" value="1"/>
</dbReference>
<evidence type="ECO:0000256" key="3">
    <source>
        <dbReference type="ARBA" id="ARBA00012438"/>
    </source>
</evidence>
<keyword evidence="13 15" id="KW-0472">Membrane</keyword>
<dbReference type="Gene3D" id="1.10.287.130">
    <property type="match status" value="1"/>
</dbReference>
<keyword evidence="9 18" id="KW-0418">Kinase</keyword>
<dbReference type="Proteomes" id="UP001151071">
    <property type="component" value="Unassembled WGS sequence"/>
</dbReference>
<dbReference type="AlphaFoldDB" id="A0A9X3TRU6"/>
<evidence type="ECO:0000256" key="9">
    <source>
        <dbReference type="ARBA" id="ARBA00022777"/>
    </source>
</evidence>
<keyword evidence="4" id="KW-1003">Cell membrane</keyword>
<evidence type="ECO:0000256" key="12">
    <source>
        <dbReference type="ARBA" id="ARBA00023012"/>
    </source>
</evidence>
<evidence type="ECO:0000313" key="19">
    <source>
        <dbReference type="Proteomes" id="UP001151071"/>
    </source>
</evidence>
<dbReference type="SMART" id="SM00388">
    <property type="entry name" value="HisKA"/>
    <property type="match status" value="1"/>
</dbReference>
<evidence type="ECO:0000256" key="15">
    <source>
        <dbReference type="SAM" id="Phobius"/>
    </source>
</evidence>
<evidence type="ECO:0000256" key="5">
    <source>
        <dbReference type="ARBA" id="ARBA00022553"/>
    </source>
</evidence>
<reference evidence="18" key="1">
    <citation type="submission" date="2022-12" db="EMBL/GenBank/DDBJ databases">
        <title>Draft genome sequence of the thermophilic strain Brevibacillus thermoruber HT42, isolated from Los Humeros, Puebla, Mexico, with biotechnological potential.</title>
        <authorList>
            <person name="Lara Sanchez J."/>
            <person name="Solis Palacios R."/>
            <person name="Bustos Baena A.S."/>
            <person name="Ruz Baez A.E."/>
            <person name="Espinosa Luna G."/>
            <person name="Oliart Ros R.M."/>
        </authorList>
    </citation>
    <scope>NUCLEOTIDE SEQUENCE</scope>
    <source>
        <strain evidence="18">HT42</strain>
    </source>
</reference>
<evidence type="ECO:0000256" key="1">
    <source>
        <dbReference type="ARBA" id="ARBA00000085"/>
    </source>
</evidence>
<dbReference type="RefSeq" id="WP_271140453.1">
    <property type="nucleotide sequence ID" value="NZ_JAPYYP010000020.1"/>
</dbReference>
<feature type="transmembrane region" description="Helical" evidence="15">
    <location>
        <begin position="192"/>
        <end position="211"/>
    </location>
</feature>
<dbReference type="CDD" id="cd00082">
    <property type="entry name" value="HisKA"/>
    <property type="match status" value="1"/>
</dbReference>
<dbReference type="InterPro" id="IPR050398">
    <property type="entry name" value="HssS/ArlS-like"/>
</dbReference>
<dbReference type="InterPro" id="IPR004358">
    <property type="entry name" value="Sig_transdc_His_kin-like_C"/>
</dbReference>
<dbReference type="SUPFAM" id="SSF47384">
    <property type="entry name" value="Homodimeric domain of signal transducing histidine kinase"/>
    <property type="match status" value="1"/>
</dbReference>
<dbReference type="FunFam" id="3.30.565.10:FF:000013">
    <property type="entry name" value="Two-component sensor histidine kinase"/>
    <property type="match status" value="1"/>
</dbReference>
<evidence type="ECO:0000313" key="18">
    <source>
        <dbReference type="EMBL" id="MDA5109671.1"/>
    </source>
</evidence>
<dbReference type="InterPro" id="IPR005467">
    <property type="entry name" value="His_kinase_dom"/>
</dbReference>
<dbReference type="Gene3D" id="6.10.340.10">
    <property type="match status" value="1"/>
</dbReference>
<protein>
    <recommendedName>
        <fullName evidence="3">histidine kinase</fullName>
        <ecNumber evidence="3">2.7.13.3</ecNumber>
    </recommendedName>
</protein>
<dbReference type="SUPFAM" id="SSF158472">
    <property type="entry name" value="HAMP domain-like"/>
    <property type="match status" value="1"/>
</dbReference>
<dbReference type="GO" id="GO:0000155">
    <property type="term" value="F:phosphorelay sensor kinase activity"/>
    <property type="evidence" value="ECO:0007669"/>
    <property type="project" value="InterPro"/>
</dbReference>
<organism evidence="18 19">
    <name type="scientific">Brevibacillus thermoruber</name>
    <dbReference type="NCBI Taxonomy" id="33942"/>
    <lineage>
        <taxon>Bacteria</taxon>
        <taxon>Bacillati</taxon>
        <taxon>Bacillota</taxon>
        <taxon>Bacilli</taxon>
        <taxon>Bacillales</taxon>
        <taxon>Paenibacillaceae</taxon>
        <taxon>Brevibacillus</taxon>
    </lineage>
</organism>
<evidence type="ECO:0000256" key="10">
    <source>
        <dbReference type="ARBA" id="ARBA00022840"/>
    </source>
</evidence>
<keyword evidence="14" id="KW-0175">Coiled coil</keyword>
<evidence type="ECO:0000259" key="16">
    <source>
        <dbReference type="PROSITE" id="PS50109"/>
    </source>
</evidence>
<evidence type="ECO:0000256" key="13">
    <source>
        <dbReference type="ARBA" id="ARBA00023136"/>
    </source>
</evidence>
<keyword evidence="8" id="KW-0547">Nucleotide-binding</keyword>
<proteinExistence type="predicted"/>
<dbReference type="Pfam" id="PF00512">
    <property type="entry name" value="HisKA"/>
    <property type="match status" value="1"/>
</dbReference>
<dbReference type="CDD" id="cd00075">
    <property type="entry name" value="HATPase"/>
    <property type="match status" value="1"/>
</dbReference>
<evidence type="ECO:0000256" key="14">
    <source>
        <dbReference type="SAM" id="Coils"/>
    </source>
</evidence>
<evidence type="ECO:0000256" key="8">
    <source>
        <dbReference type="ARBA" id="ARBA00022741"/>
    </source>
</evidence>
<gene>
    <name evidence="18" type="ORF">O3V59_14995</name>
</gene>
<dbReference type="GO" id="GO:0005524">
    <property type="term" value="F:ATP binding"/>
    <property type="evidence" value="ECO:0007669"/>
    <property type="project" value="UniProtKB-KW"/>
</dbReference>
<name>A0A9X3TRU6_9BACL</name>
<comment type="caution">
    <text evidence="18">The sequence shown here is derived from an EMBL/GenBank/DDBJ whole genome shotgun (WGS) entry which is preliminary data.</text>
</comment>
<keyword evidence="11 15" id="KW-1133">Transmembrane helix</keyword>
<dbReference type="InterPro" id="IPR036890">
    <property type="entry name" value="HATPase_C_sf"/>
</dbReference>
<dbReference type="SMART" id="SM00387">
    <property type="entry name" value="HATPase_c"/>
    <property type="match status" value="1"/>
</dbReference>
<dbReference type="Pfam" id="PF00672">
    <property type="entry name" value="HAMP"/>
    <property type="match status" value="1"/>
</dbReference>
<comment type="catalytic activity">
    <reaction evidence="1">
        <text>ATP + protein L-histidine = ADP + protein N-phospho-L-histidine.</text>
        <dbReference type="EC" id="2.7.13.3"/>
    </reaction>
</comment>
<feature type="domain" description="Histidine kinase" evidence="16">
    <location>
        <begin position="282"/>
        <end position="498"/>
    </location>
</feature>
<accession>A0A9X3TRU6</accession>